<comment type="function">
    <text evidence="2">Core subunit of the mitochondrial membrane respiratory chain NADH dehydrogenase (Complex I) which catalyzes electron transfer from NADH through the respiratory chain, using ubiquinone as an electron acceptor. Essential for the catalytic activity and assembly of complex I.</text>
</comment>
<dbReference type="InterPro" id="IPR001457">
    <property type="entry name" value="NADH_UbQ/plastoQ_OxRdtase_su6"/>
</dbReference>
<comment type="subcellular location">
    <subcellularLocation>
        <location evidence="2">Mitochondrion membrane</location>
        <topology evidence="2">Multi-pass membrane protein</topology>
    </subcellularLocation>
</comment>
<comment type="catalytic activity">
    <reaction evidence="2">
        <text>a ubiquinone + NADH + 5 H(+)(in) = a ubiquinol + NAD(+) + 4 H(+)(out)</text>
        <dbReference type="Rhea" id="RHEA:29091"/>
        <dbReference type="Rhea" id="RHEA-COMP:9565"/>
        <dbReference type="Rhea" id="RHEA-COMP:9566"/>
        <dbReference type="ChEBI" id="CHEBI:15378"/>
        <dbReference type="ChEBI" id="CHEBI:16389"/>
        <dbReference type="ChEBI" id="CHEBI:17976"/>
        <dbReference type="ChEBI" id="CHEBI:57540"/>
        <dbReference type="ChEBI" id="CHEBI:57945"/>
        <dbReference type="EC" id="7.1.1.2"/>
    </reaction>
</comment>
<evidence type="ECO:0000256" key="1">
    <source>
        <dbReference type="ARBA" id="ARBA00021095"/>
    </source>
</evidence>
<feature type="transmembrane region" description="Helical" evidence="2">
    <location>
        <begin position="54"/>
        <end position="75"/>
    </location>
</feature>
<geneLocation type="mitochondrion" evidence="3"/>
<keyword evidence="2" id="KW-0679">Respiratory chain</keyword>
<evidence type="ECO:0000256" key="2">
    <source>
        <dbReference type="RuleBase" id="RU004430"/>
    </source>
</evidence>
<keyword evidence="2" id="KW-0830">Ubiquinone</keyword>
<dbReference type="Pfam" id="PF00499">
    <property type="entry name" value="Oxidored_q3"/>
    <property type="match status" value="1"/>
</dbReference>
<keyword evidence="2" id="KW-0812">Transmembrane</keyword>
<feature type="transmembrane region" description="Helical" evidence="2">
    <location>
        <begin position="7"/>
        <end position="24"/>
    </location>
</feature>
<dbReference type="GO" id="GO:0008137">
    <property type="term" value="F:NADH dehydrogenase (ubiquinone) activity"/>
    <property type="evidence" value="ECO:0007669"/>
    <property type="project" value="UniProtKB-UniRule"/>
</dbReference>
<comment type="similarity">
    <text evidence="2">Belongs to the complex I subunit 6 family.</text>
</comment>
<protein>
    <recommendedName>
        <fullName evidence="1 2">NADH-ubiquinone oxidoreductase chain 6</fullName>
        <ecNumber evidence="2">7.1.1.2</ecNumber>
    </recommendedName>
</protein>
<dbReference type="EMBL" id="MT376619">
    <property type="protein sequence ID" value="QPP20603.1"/>
    <property type="molecule type" value="Genomic_DNA"/>
</dbReference>
<proteinExistence type="inferred from homology"/>
<gene>
    <name evidence="3" type="primary">NAD6</name>
</gene>
<keyword evidence="2 3" id="KW-0496">Mitochondrion</keyword>
<keyword evidence="2" id="KW-0249">Electron transport</keyword>
<keyword evidence="2" id="KW-1278">Translocase</keyword>
<feature type="transmembrane region" description="Helical" evidence="2">
    <location>
        <begin position="30"/>
        <end position="47"/>
    </location>
</feature>
<evidence type="ECO:0000313" key="3">
    <source>
        <dbReference type="EMBL" id="QPP20603.1"/>
    </source>
</evidence>
<reference evidence="3" key="2">
    <citation type="journal article" date="2016" name="PeerJ">
        <title>Corallimorpharians are not naked corals : insights into relationships between Scleractinia and Corallimorpharia from phylogenomic analyses.</title>
        <authorList>
            <person name="Lin M.-F."/>
            <person name="Chou W.H."/>
            <person name="Kitahara M.V."/>
            <person name="Chen C.A."/>
            <person name="Miller D.J."/>
            <person name="Foret S."/>
        </authorList>
    </citation>
    <scope>NUCLEOTIDE SEQUENCE</scope>
</reference>
<keyword evidence="2" id="KW-0520">NAD</keyword>
<dbReference type="Gene3D" id="1.20.120.1200">
    <property type="entry name" value="NADH-ubiquinone/plastoquinone oxidoreductase chain 6, subunit NuoJ"/>
    <property type="match status" value="1"/>
</dbReference>
<reference evidence="3" key="1">
    <citation type="journal article" date="2014" name="PLoS ONE">
        <title>The 'naked coral' hypothesis revisited--evidence for and against scleractinian monophyly.</title>
        <authorList>
            <person name="Kitahara M.V."/>
            <person name="Lin M.F."/>
            <person name="Foret S."/>
            <person name="Huttley G."/>
            <person name="Miller D.J."/>
            <person name="Chen C.A."/>
        </authorList>
    </citation>
    <scope>NUCLEOTIDE SEQUENCE</scope>
</reference>
<keyword evidence="2" id="KW-1133">Transmembrane helix</keyword>
<dbReference type="PANTHER" id="PTHR33269:SF17">
    <property type="entry name" value="NADH-UBIQUINONE OXIDOREDUCTASE CHAIN 6"/>
    <property type="match status" value="1"/>
</dbReference>
<keyword evidence="2" id="KW-0472">Membrane</keyword>
<dbReference type="EC" id="7.1.1.2" evidence="2"/>
<name>A0A7T1X5H1_9CNID</name>
<dbReference type="GO" id="GO:0031966">
    <property type="term" value="C:mitochondrial membrane"/>
    <property type="evidence" value="ECO:0007669"/>
    <property type="project" value="UniProtKB-SubCell"/>
</dbReference>
<reference evidence="3" key="3">
    <citation type="journal article" date="2020" name="Sci. Rep.">
        <title>The earliest diverging extant scleractinian corals recovered by mitochondrial genomes.</title>
        <authorList>
            <person name="Seiblitz I.G.L."/>
            <person name="Capel K.C.C."/>
            <person name="Stolarski J."/>
            <person name="Quek Z.B.R."/>
            <person name="Huang D."/>
            <person name="Kitahara M.V."/>
        </authorList>
    </citation>
    <scope>NUCLEOTIDE SEQUENCE</scope>
</reference>
<accession>A0A7T1X5H1</accession>
<feature type="transmembrane region" description="Helical" evidence="2">
    <location>
        <begin position="95"/>
        <end position="117"/>
    </location>
</feature>
<dbReference type="InterPro" id="IPR042106">
    <property type="entry name" value="Nuo/plastoQ_OxRdtase_6_NuoJ"/>
</dbReference>
<feature type="transmembrane region" description="Helical" evidence="2">
    <location>
        <begin position="155"/>
        <end position="182"/>
    </location>
</feature>
<keyword evidence="2" id="KW-0813">Transport</keyword>
<dbReference type="AlphaFoldDB" id="A0A7T1X5H1"/>
<dbReference type="PANTHER" id="PTHR33269">
    <property type="entry name" value="NADH-UBIQUINONE OXIDOREDUCTASE CHAIN 6"/>
    <property type="match status" value="1"/>
</dbReference>
<organism evidence="3">
    <name type="scientific">Gardineria hawaiiensis</name>
    <dbReference type="NCBI Taxonomy" id="703464"/>
    <lineage>
        <taxon>Eukaryota</taxon>
        <taxon>Metazoa</taxon>
        <taxon>Cnidaria</taxon>
        <taxon>Anthozoa</taxon>
        <taxon>Hexacorallia</taxon>
        <taxon>Scleractinia</taxon>
        <taxon>Caryophylliina</taxon>
        <taxon>Caryophylliidae</taxon>
        <taxon>Gardineria</taxon>
    </lineage>
</organism>
<sequence>MIRAGFYTLAFGTVGSGIMVISALNPVHSIFWLIVVFTGSAACFLWFGIDFVALMFLIIYVGAIAILFLFVIMLLNLTDFPPAFRLGEEADMTNYVPTGLIIGIFFFLEVASNGLIVGGPYVRWAFFGVEARRLLDLAVPWFLMKCHNMEALGRILYIICYYLFVLASFILLVAMIGAIVLTQEIGLEVEPMAKKQDVFFQISR</sequence>